<proteinExistence type="predicted"/>
<evidence type="ECO:0000256" key="2">
    <source>
        <dbReference type="SAM" id="Phobius"/>
    </source>
</evidence>
<organism evidence="3 4">
    <name type="scientific">Polypedilum vanderplanki</name>
    <name type="common">Sleeping chironomid midge</name>
    <dbReference type="NCBI Taxonomy" id="319348"/>
    <lineage>
        <taxon>Eukaryota</taxon>
        <taxon>Metazoa</taxon>
        <taxon>Ecdysozoa</taxon>
        <taxon>Arthropoda</taxon>
        <taxon>Hexapoda</taxon>
        <taxon>Insecta</taxon>
        <taxon>Pterygota</taxon>
        <taxon>Neoptera</taxon>
        <taxon>Endopterygota</taxon>
        <taxon>Diptera</taxon>
        <taxon>Nematocera</taxon>
        <taxon>Chironomoidea</taxon>
        <taxon>Chironomidae</taxon>
        <taxon>Chironominae</taxon>
        <taxon>Polypedilum</taxon>
        <taxon>Polypedilum</taxon>
    </lineage>
</organism>
<evidence type="ECO:0000313" key="4">
    <source>
        <dbReference type="Proteomes" id="UP001107558"/>
    </source>
</evidence>
<keyword evidence="1" id="KW-0175">Coiled coil</keyword>
<evidence type="ECO:0000313" key="3">
    <source>
        <dbReference type="EMBL" id="KAG5667790.1"/>
    </source>
</evidence>
<feature type="coiled-coil region" evidence="1">
    <location>
        <begin position="1"/>
        <end position="28"/>
    </location>
</feature>
<reference evidence="3" key="1">
    <citation type="submission" date="2021-03" db="EMBL/GenBank/DDBJ databases">
        <title>Chromosome level genome of the anhydrobiotic midge Polypedilum vanderplanki.</title>
        <authorList>
            <person name="Yoshida Y."/>
            <person name="Kikawada T."/>
            <person name="Gusev O."/>
        </authorList>
    </citation>
    <scope>NUCLEOTIDE SEQUENCE</scope>
    <source>
        <strain evidence="3">NIAS01</strain>
        <tissue evidence="3">Whole body or cell culture</tissue>
    </source>
</reference>
<dbReference type="EMBL" id="JADBJN010000004">
    <property type="protein sequence ID" value="KAG5667790.1"/>
    <property type="molecule type" value="Genomic_DNA"/>
</dbReference>
<gene>
    <name evidence="3" type="ORF">PVAND_015760</name>
</gene>
<sequence length="146" mass="17442">MENLKISNDQLNEKIENLKNKIDKNHREQILIISIVCVIFIIVLFYIFIQFCKIKNKISINNRIHQKSQQSSQNEEDIYATPIFHIKPRTSIKSEYVEMRNPINNRMTTIMIQSETKENDTINEYVDMSRIKQELLKKLMINKNEI</sequence>
<evidence type="ECO:0000256" key="1">
    <source>
        <dbReference type="SAM" id="Coils"/>
    </source>
</evidence>
<feature type="transmembrane region" description="Helical" evidence="2">
    <location>
        <begin position="30"/>
        <end position="49"/>
    </location>
</feature>
<keyword evidence="2" id="KW-0472">Membrane</keyword>
<protein>
    <submittedName>
        <fullName evidence="3">Uncharacterized protein</fullName>
    </submittedName>
</protein>
<accession>A0A9J6BE28</accession>
<dbReference type="Proteomes" id="UP001107558">
    <property type="component" value="Chromosome 4"/>
</dbReference>
<comment type="caution">
    <text evidence="3">The sequence shown here is derived from an EMBL/GenBank/DDBJ whole genome shotgun (WGS) entry which is preliminary data.</text>
</comment>
<dbReference type="AlphaFoldDB" id="A0A9J6BE28"/>
<keyword evidence="4" id="KW-1185">Reference proteome</keyword>
<keyword evidence="2" id="KW-0812">Transmembrane</keyword>
<name>A0A9J6BE28_POLVA</name>
<keyword evidence="2" id="KW-1133">Transmembrane helix</keyword>